<dbReference type="Pfam" id="PF08447">
    <property type="entry name" value="PAS_3"/>
    <property type="match status" value="1"/>
</dbReference>
<keyword evidence="3" id="KW-0597">Phosphoprotein</keyword>
<gene>
    <name evidence="10" type="ORF">E1163_02980</name>
</gene>
<dbReference type="SUPFAM" id="SSF47384">
    <property type="entry name" value="Homodimeric domain of signal transducing histidine kinase"/>
    <property type="match status" value="1"/>
</dbReference>
<dbReference type="SUPFAM" id="SSF55785">
    <property type="entry name" value="PYP-like sensor domain (PAS domain)"/>
    <property type="match status" value="6"/>
</dbReference>
<feature type="domain" description="PAC" evidence="9">
    <location>
        <begin position="356"/>
        <end position="409"/>
    </location>
</feature>
<dbReference type="InterPro" id="IPR004358">
    <property type="entry name" value="Sig_transdc_His_kin-like_C"/>
</dbReference>
<dbReference type="EC" id="2.7.13.3" evidence="2"/>
<sequence>MGTSTNKHNGHKPDNNTSQENSQQEFMQNVPFDLLMQSPAFIAVLRGPEHIFEFANPKYMQLVGTDRNVIGQRLEDCIPEAKDQGFLDILNKVYTTGEEFKGNEIPVKINSNGNGELEQYYLNFVYQPYRNRDGKIEGIFVHGVDVTEQVVSRMKVKESEMKYRTLFNSMDQAFCLLEVIFDDNDRPVDLKYLEVNPAFEKHAITHNPVGKRISQLIPDLDNKWLRIYGDIARTGEPKSLIEKYEKEDRWFEIYAFRLGEQDSKKVAVLFSDITERKKTEEALSHRENLMRLVNDAIPAFIAYITPDKRYLFANEMYEKWYGLPKEKVQGAAIPDIVGQETYQRSKPYMDRAFGGENCSFETNFTLNGERKDLEVEYVADKDNDGNVRGVVVLGHDVTVRRRAEESLRLSQIRFKTFAEAMPQMAFIADKDGNIQYYNERWYEYIGKMSDTEGWGWKERPIHHKDDLQRTVDRWNESLKTGREYEIEYRLRRHDGEYRWHLGRAVPLYDADGEIELWFGTNTDIHEQKKAEESLKYTRDLLYTTFDNVPSGIVLFDKNGKILFGNELGAQYLGYDSIQELLTDKHIDTVRKKFNTRFRVEDELGRNVSADRSVTAGILRGEKNSEMIFRYYHDKKETDGWMLVRGTPIFDDHGDVRLALISLTDITRQKRAEEALRRSEEFNRTMLESSPDCVKALDLEGNLLSVNAKGLEMLEVEDFEEIRGKSWLLFLKGEFYNDALNAIEKAKNGKTGHFIGHSTNKDGQFAWWDALVAPIYGAGGKVERLVAVSRDISKVKALEQQKDDFLGIASHELKTPVTSIKAYTQVLQKRFEDASDLQSAEMLGKMDAQLNKLTGLISDLLDVTKIEQGRLKFRKEAFKINDLISEVAEEVQRTSKKHRVEEELSENITITGDRERIGQVLVNFLTNAIKYSPGADRVIIRSAVENENKMLVLSVEDFGLGLEEDEKEKVFDRFYRVEGTGYETYPGLGLGLYISAEIVKRHGGKVWVESKKGEGSKFYFTLPVSGT</sequence>
<dbReference type="SMART" id="SM00091">
    <property type="entry name" value="PAS"/>
    <property type="match status" value="5"/>
</dbReference>
<dbReference type="SMART" id="SM00086">
    <property type="entry name" value="PAC"/>
    <property type="match status" value="5"/>
</dbReference>
<evidence type="ECO:0000256" key="6">
    <source>
        <dbReference type="SAM" id="MobiDB-lite"/>
    </source>
</evidence>
<dbReference type="InterPro" id="IPR036890">
    <property type="entry name" value="HATPase_C_sf"/>
</dbReference>
<feature type="domain" description="PAS" evidence="8">
    <location>
        <begin position="537"/>
        <end position="574"/>
    </location>
</feature>
<dbReference type="SUPFAM" id="SSF55874">
    <property type="entry name" value="ATPase domain of HSP90 chaperone/DNA topoisomerase II/histidine kinase"/>
    <property type="match status" value="1"/>
</dbReference>
<dbReference type="InterPro" id="IPR003594">
    <property type="entry name" value="HATPase_dom"/>
</dbReference>
<reference evidence="10 11" key="1">
    <citation type="submission" date="2019-02" db="EMBL/GenBank/DDBJ databases">
        <authorList>
            <person name="Goldberg S.R."/>
            <person name="Haltli B.A."/>
            <person name="Correa H."/>
            <person name="Russell K.G."/>
        </authorList>
    </citation>
    <scope>NUCLEOTIDE SEQUENCE [LARGE SCALE GENOMIC DNA]</scope>
    <source>
        <strain evidence="10 11">JCM 16186</strain>
    </source>
</reference>
<dbReference type="InterPro" id="IPR013656">
    <property type="entry name" value="PAS_4"/>
</dbReference>
<dbReference type="Gene3D" id="3.30.565.10">
    <property type="entry name" value="Histidine kinase-like ATPase, C-terminal domain"/>
    <property type="match status" value="1"/>
</dbReference>
<organism evidence="10 11">
    <name type="scientific">Fulvivirga kasyanovii</name>
    <dbReference type="NCBI Taxonomy" id="396812"/>
    <lineage>
        <taxon>Bacteria</taxon>
        <taxon>Pseudomonadati</taxon>
        <taxon>Bacteroidota</taxon>
        <taxon>Cytophagia</taxon>
        <taxon>Cytophagales</taxon>
        <taxon>Fulvivirgaceae</taxon>
        <taxon>Fulvivirga</taxon>
    </lineage>
</organism>
<evidence type="ECO:0000313" key="10">
    <source>
        <dbReference type="EMBL" id="MTI23907.1"/>
    </source>
</evidence>
<feature type="domain" description="PAS" evidence="8">
    <location>
        <begin position="286"/>
        <end position="356"/>
    </location>
</feature>
<dbReference type="CDD" id="cd00130">
    <property type="entry name" value="PAS"/>
    <property type="match status" value="2"/>
</dbReference>
<dbReference type="PANTHER" id="PTHR43304:SF1">
    <property type="entry name" value="PAC DOMAIN-CONTAINING PROTEIN"/>
    <property type="match status" value="1"/>
</dbReference>
<dbReference type="InterPro" id="IPR003661">
    <property type="entry name" value="HisK_dim/P_dom"/>
</dbReference>
<protein>
    <recommendedName>
        <fullName evidence="2">histidine kinase</fullName>
        <ecNumber evidence="2">2.7.13.3</ecNumber>
    </recommendedName>
</protein>
<dbReference type="PRINTS" id="PR00344">
    <property type="entry name" value="BCTRLSENSOR"/>
</dbReference>
<dbReference type="InterPro" id="IPR052162">
    <property type="entry name" value="Sensor_kinase/Photoreceptor"/>
</dbReference>
<feature type="domain" description="PAC" evidence="9">
    <location>
        <begin position="624"/>
        <end position="677"/>
    </location>
</feature>
<dbReference type="Gene3D" id="1.10.287.130">
    <property type="match status" value="1"/>
</dbReference>
<dbReference type="Pfam" id="PF08448">
    <property type="entry name" value="PAS_4"/>
    <property type="match status" value="3"/>
</dbReference>
<dbReference type="PROSITE" id="PS50112">
    <property type="entry name" value="PAS"/>
    <property type="match status" value="3"/>
</dbReference>
<evidence type="ECO:0000313" key="11">
    <source>
        <dbReference type="Proteomes" id="UP000798808"/>
    </source>
</evidence>
<comment type="catalytic activity">
    <reaction evidence="1">
        <text>ATP + protein L-histidine = ADP + protein N-phospho-L-histidine.</text>
        <dbReference type="EC" id="2.7.13.3"/>
    </reaction>
</comment>
<dbReference type="Proteomes" id="UP000798808">
    <property type="component" value="Unassembled WGS sequence"/>
</dbReference>
<evidence type="ECO:0000259" key="8">
    <source>
        <dbReference type="PROSITE" id="PS50112"/>
    </source>
</evidence>
<dbReference type="PROSITE" id="PS50113">
    <property type="entry name" value="PAC"/>
    <property type="match status" value="4"/>
</dbReference>
<keyword evidence="11" id="KW-1185">Reference proteome</keyword>
<dbReference type="InterPro" id="IPR001610">
    <property type="entry name" value="PAC"/>
</dbReference>
<evidence type="ECO:0000256" key="2">
    <source>
        <dbReference type="ARBA" id="ARBA00012438"/>
    </source>
</evidence>
<dbReference type="Pfam" id="PF02518">
    <property type="entry name" value="HATPase_c"/>
    <property type="match status" value="1"/>
</dbReference>
<name>A0ABW9RJ50_9BACT</name>
<dbReference type="CDD" id="cd00075">
    <property type="entry name" value="HATPase"/>
    <property type="match status" value="1"/>
</dbReference>
<feature type="domain" description="Histidine kinase" evidence="7">
    <location>
        <begin position="807"/>
        <end position="1025"/>
    </location>
</feature>
<dbReference type="Pfam" id="PF00512">
    <property type="entry name" value="HisKA"/>
    <property type="match status" value="1"/>
</dbReference>
<dbReference type="PROSITE" id="PS50109">
    <property type="entry name" value="HIS_KIN"/>
    <property type="match status" value="1"/>
</dbReference>
<proteinExistence type="predicted"/>
<evidence type="ECO:0000259" key="9">
    <source>
        <dbReference type="PROSITE" id="PS50113"/>
    </source>
</evidence>
<evidence type="ECO:0000259" key="7">
    <source>
        <dbReference type="PROSITE" id="PS50109"/>
    </source>
</evidence>
<dbReference type="PANTHER" id="PTHR43304">
    <property type="entry name" value="PHYTOCHROME-LIKE PROTEIN CPH1"/>
    <property type="match status" value="1"/>
</dbReference>
<feature type="compositionally biased region" description="Polar residues" evidence="6">
    <location>
        <begin position="15"/>
        <end position="24"/>
    </location>
</feature>
<comment type="caution">
    <text evidence="10">The sequence shown here is derived from an EMBL/GenBank/DDBJ whole genome shotgun (WGS) entry which is preliminary data.</text>
</comment>
<dbReference type="InterPro" id="IPR000700">
    <property type="entry name" value="PAS-assoc_C"/>
</dbReference>
<dbReference type="InterPro" id="IPR000014">
    <property type="entry name" value="PAS"/>
</dbReference>
<keyword evidence="5" id="KW-0418">Kinase</keyword>
<dbReference type="Pfam" id="PF13188">
    <property type="entry name" value="PAS_8"/>
    <property type="match status" value="2"/>
</dbReference>
<dbReference type="InterPro" id="IPR005467">
    <property type="entry name" value="His_kinase_dom"/>
</dbReference>
<dbReference type="SMART" id="SM00388">
    <property type="entry name" value="HisKA"/>
    <property type="match status" value="1"/>
</dbReference>
<dbReference type="SMART" id="SM00387">
    <property type="entry name" value="HATPase_c"/>
    <property type="match status" value="1"/>
</dbReference>
<feature type="region of interest" description="Disordered" evidence="6">
    <location>
        <begin position="1"/>
        <end position="24"/>
    </location>
</feature>
<accession>A0ABW9RJ50</accession>
<evidence type="ECO:0000256" key="5">
    <source>
        <dbReference type="ARBA" id="ARBA00022777"/>
    </source>
</evidence>
<feature type="domain" description="PAC" evidence="9">
    <location>
        <begin position="747"/>
        <end position="803"/>
    </location>
</feature>
<evidence type="ECO:0000256" key="3">
    <source>
        <dbReference type="ARBA" id="ARBA00022553"/>
    </source>
</evidence>
<feature type="domain" description="PAC" evidence="9">
    <location>
        <begin position="484"/>
        <end position="536"/>
    </location>
</feature>
<dbReference type="InterPro" id="IPR013655">
    <property type="entry name" value="PAS_fold_3"/>
</dbReference>
<dbReference type="RefSeq" id="WP_155169316.1">
    <property type="nucleotide sequence ID" value="NZ_BAAAFL010000065.1"/>
</dbReference>
<dbReference type="Gene3D" id="3.30.450.20">
    <property type="entry name" value="PAS domain"/>
    <property type="match status" value="6"/>
</dbReference>
<evidence type="ECO:0000256" key="1">
    <source>
        <dbReference type="ARBA" id="ARBA00000085"/>
    </source>
</evidence>
<keyword evidence="4" id="KW-0808">Transferase</keyword>
<feature type="domain" description="PAS" evidence="8">
    <location>
        <begin position="410"/>
        <end position="446"/>
    </location>
</feature>
<dbReference type="CDD" id="cd00082">
    <property type="entry name" value="HisKA"/>
    <property type="match status" value="1"/>
</dbReference>
<dbReference type="InterPro" id="IPR035965">
    <property type="entry name" value="PAS-like_dom_sf"/>
</dbReference>
<dbReference type="EMBL" id="SMLW01000328">
    <property type="protein sequence ID" value="MTI23907.1"/>
    <property type="molecule type" value="Genomic_DNA"/>
</dbReference>
<evidence type="ECO:0000256" key="4">
    <source>
        <dbReference type="ARBA" id="ARBA00022679"/>
    </source>
</evidence>
<dbReference type="NCBIfam" id="TIGR00229">
    <property type="entry name" value="sensory_box"/>
    <property type="match status" value="4"/>
</dbReference>
<dbReference type="InterPro" id="IPR036097">
    <property type="entry name" value="HisK_dim/P_sf"/>
</dbReference>